<dbReference type="PANTHER" id="PTHR46065">
    <property type="entry name" value="E3 UBIQUITIN-PROTEIN LIGASE MARCH 2/3 FAMILY MEMBER"/>
    <property type="match status" value="1"/>
</dbReference>
<keyword evidence="4" id="KW-0479">Metal-binding</keyword>
<keyword evidence="14" id="KW-1185">Reference proteome</keyword>
<protein>
    <recommendedName>
        <fullName evidence="12">RING-CH-type domain-containing protein</fullName>
    </recommendedName>
</protein>
<organism evidence="13 14">
    <name type="scientific">Amblyomma americanum</name>
    <name type="common">Lone star tick</name>
    <dbReference type="NCBI Taxonomy" id="6943"/>
    <lineage>
        <taxon>Eukaryota</taxon>
        <taxon>Metazoa</taxon>
        <taxon>Ecdysozoa</taxon>
        <taxon>Arthropoda</taxon>
        <taxon>Chelicerata</taxon>
        <taxon>Arachnida</taxon>
        <taxon>Acari</taxon>
        <taxon>Parasitiformes</taxon>
        <taxon>Ixodida</taxon>
        <taxon>Ixodoidea</taxon>
        <taxon>Ixodidae</taxon>
        <taxon>Amblyomminae</taxon>
        <taxon>Amblyomma</taxon>
    </lineage>
</organism>
<evidence type="ECO:0000256" key="1">
    <source>
        <dbReference type="ARBA" id="ARBA00004141"/>
    </source>
</evidence>
<evidence type="ECO:0000256" key="7">
    <source>
        <dbReference type="ARBA" id="ARBA00022833"/>
    </source>
</evidence>
<evidence type="ECO:0000313" key="14">
    <source>
        <dbReference type="Proteomes" id="UP001321473"/>
    </source>
</evidence>
<feature type="domain" description="RING-CH-type" evidence="12">
    <location>
        <begin position="36"/>
        <end position="96"/>
    </location>
</feature>
<keyword evidence="9 11" id="KW-0472">Membrane</keyword>
<dbReference type="GO" id="GO:0004842">
    <property type="term" value="F:ubiquitin-protein transferase activity"/>
    <property type="evidence" value="ECO:0007669"/>
    <property type="project" value="TreeGrafter"/>
</dbReference>
<feature type="transmembrane region" description="Helical" evidence="11">
    <location>
        <begin position="244"/>
        <end position="267"/>
    </location>
</feature>
<keyword evidence="3 11" id="KW-0812">Transmembrane</keyword>
<dbReference type="Gene3D" id="3.30.40.10">
    <property type="entry name" value="Zinc/RING finger domain, C3HC4 (zinc finger)"/>
    <property type="match status" value="1"/>
</dbReference>
<evidence type="ECO:0000256" key="10">
    <source>
        <dbReference type="SAM" id="MobiDB-lite"/>
    </source>
</evidence>
<evidence type="ECO:0000256" key="9">
    <source>
        <dbReference type="ARBA" id="ARBA00023136"/>
    </source>
</evidence>
<comment type="caution">
    <text evidence="13">The sequence shown here is derived from an EMBL/GenBank/DDBJ whole genome shotgun (WGS) entry which is preliminary data.</text>
</comment>
<dbReference type="Proteomes" id="UP001321473">
    <property type="component" value="Unassembled WGS sequence"/>
</dbReference>
<dbReference type="EMBL" id="JARKHS020004438">
    <property type="protein sequence ID" value="KAK8784592.1"/>
    <property type="molecule type" value="Genomic_DNA"/>
</dbReference>
<feature type="region of interest" description="Disordered" evidence="10">
    <location>
        <begin position="1"/>
        <end position="38"/>
    </location>
</feature>
<dbReference type="GO" id="GO:0016567">
    <property type="term" value="P:protein ubiquitination"/>
    <property type="evidence" value="ECO:0007669"/>
    <property type="project" value="TreeGrafter"/>
</dbReference>
<dbReference type="GO" id="GO:0016020">
    <property type="term" value="C:membrane"/>
    <property type="evidence" value="ECO:0007669"/>
    <property type="project" value="UniProtKB-SubCell"/>
</dbReference>
<keyword evidence="2" id="KW-0808">Transferase</keyword>
<evidence type="ECO:0000256" key="11">
    <source>
        <dbReference type="SAM" id="Phobius"/>
    </source>
</evidence>
<feature type="transmembrane region" description="Helical" evidence="11">
    <location>
        <begin position="211"/>
        <end position="232"/>
    </location>
</feature>
<dbReference type="SMART" id="SM00744">
    <property type="entry name" value="RINGv"/>
    <property type="match status" value="1"/>
</dbReference>
<accession>A0AAQ4FCY0</accession>
<dbReference type="SUPFAM" id="SSF57850">
    <property type="entry name" value="RING/U-box"/>
    <property type="match status" value="1"/>
</dbReference>
<comment type="subcellular location">
    <subcellularLocation>
        <location evidence="1">Membrane</location>
        <topology evidence="1">Multi-pass membrane protein</topology>
    </subcellularLocation>
</comment>
<sequence length="268" mass="29848">MSTEEPFACESTTTVAVEMSPEPQDAEEGAVHGSASSLSVGPACRICFRGCLEEALVEPCKCRGSIGLVHASCLEKWVSQRRNPRCDICAFAYQVEERSKSYLEMLWDREARARPLSHLFRAVGLFLCVLFLLPVSCAFIASLRYSLISVSLYVFSVGHSMFWFRRPVLYFIEFLKTSVEWKRNSAYLKLILPAPAVPSAPAPSPHAPRKLLVFGALFTLNVFLTLPLAWLGAFELRKSVPTVLLFYASVFLGLLSLLWLALPIGCFV</sequence>
<keyword evidence="5" id="KW-0863">Zinc-finger</keyword>
<evidence type="ECO:0000256" key="2">
    <source>
        <dbReference type="ARBA" id="ARBA00022679"/>
    </source>
</evidence>
<evidence type="ECO:0000256" key="3">
    <source>
        <dbReference type="ARBA" id="ARBA00022692"/>
    </source>
</evidence>
<gene>
    <name evidence="13" type="ORF">V5799_009042</name>
</gene>
<reference evidence="13 14" key="1">
    <citation type="journal article" date="2023" name="Arcadia Sci">
        <title>De novo assembly of a long-read Amblyomma americanum tick genome.</title>
        <authorList>
            <person name="Chou S."/>
            <person name="Poskanzer K.E."/>
            <person name="Rollins M."/>
            <person name="Thuy-Boun P.S."/>
        </authorList>
    </citation>
    <scope>NUCLEOTIDE SEQUENCE [LARGE SCALE GENOMIC DNA]</scope>
    <source>
        <strain evidence="13">F_SG_1</strain>
        <tissue evidence="13">Salivary glands</tissue>
    </source>
</reference>
<keyword evidence="6" id="KW-0833">Ubl conjugation pathway</keyword>
<dbReference type="InterPro" id="IPR013083">
    <property type="entry name" value="Znf_RING/FYVE/PHD"/>
</dbReference>
<dbReference type="Pfam" id="PF12906">
    <property type="entry name" value="RINGv"/>
    <property type="match status" value="1"/>
</dbReference>
<evidence type="ECO:0000259" key="12">
    <source>
        <dbReference type="PROSITE" id="PS51292"/>
    </source>
</evidence>
<evidence type="ECO:0000256" key="6">
    <source>
        <dbReference type="ARBA" id="ARBA00022786"/>
    </source>
</evidence>
<dbReference type="AlphaFoldDB" id="A0AAQ4FCY0"/>
<keyword evidence="7" id="KW-0862">Zinc</keyword>
<evidence type="ECO:0000256" key="4">
    <source>
        <dbReference type="ARBA" id="ARBA00022723"/>
    </source>
</evidence>
<evidence type="ECO:0000256" key="8">
    <source>
        <dbReference type="ARBA" id="ARBA00022989"/>
    </source>
</evidence>
<keyword evidence="8 11" id="KW-1133">Transmembrane helix</keyword>
<dbReference type="GO" id="GO:0008270">
    <property type="term" value="F:zinc ion binding"/>
    <property type="evidence" value="ECO:0007669"/>
    <property type="project" value="UniProtKB-KW"/>
</dbReference>
<proteinExistence type="predicted"/>
<feature type="transmembrane region" description="Helical" evidence="11">
    <location>
        <begin position="119"/>
        <end position="141"/>
    </location>
</feature>
<dbReference type="PROSITE" id="PS51292">
    <property type="entry name" value="ZF_RING_CH"/>
    <property type="match status" value="1"/>
</dbReference>
<dbReference type="PANTHER" id="PTHR46065:SF3">
    <property type="entry name" value="FI20425P1"/>
    <property type="match status" value="1"/>
</dbReference>
<evidence type="ECO:0000313" key="13">
    <source>
        <dbReference type="EMBL" id="KAK8784592.1"/>
    </source>
</evidence>
<evidence type="ECO:0000256" key="5">
    <source>
        <dbReference type="ARBA" id="ARBA00022771"/>
    </source>
</evidence>
<feature type="transmembrane region" description="Helical" evidence="11">
    <location>
        <begin position="147"/>
        <end position="164"/>
    </location>
</feature>
<name>A0AAQ4FCY0_AMBAM</name>
<dbReference type="InterPro" id="IPR011016">
    <property type="entry name" value="Znf_RING-CH"/>
</dbReference>